<name>H3KF39_9BURK</name>
<sequence length="180" mass="18614">MPTLTTTLRRQTFLAAAILTGTVLLAGCGSMPGFGGGDADAQADAATPADTVATGDVGRMMLTPGETVCLMPNAKIQSEQLDNVLLMGMQAGGVAARLTREGEPAGACPKTITYDLAVVEGKLKSMDFRLLEGTRPMAQASGPADEKGEIPLKRVHAYVATFVSRLLKTPVPAANPQAAE</sequence>
<evidence type="ECO:0000313" key="2">
    <source>
        <dbReference type="Proteomes" id="UP000004956"/>
    </source>
</evidence>
<dbReference type="EMBL" id="AFBQ01000188">
    <property type="protein sequence ID" value="EHY31269.1"/>
    <property type="molecule type" value="Genomic_DNA"/>
</dbReference>
<organism evidence="1 2">
    <name type="scientific">Sutterella parvirubra YIT 11816</name>
    <dbReference type="NCBI Taxonomy" id="762967"/>
    <lineage>
        <taxon>Bacteria</taxon>
        <taxon>Pseudomonadati</taxon>
        <taxon>Pseudomonadota</taxon>
        <taxon>Betaproteobacteria</taxon>
        <taxon>Burkholderiales</taxon>
        <taxon>Sutterellaceae</taxon>
        <taxon>Sutterella</taxon>
    </lineage>
</organism>
<comment type="caution">
    <text evidence="1">The sequence shown here is derived from an EMBL/GenBank/DDBJ whole genome shotgun (WGS) entry which is preliminary data.</text>
</comment>
<protein>
    <submittedName>
        <fullName evidence="1">Uncharacterized protein</fullName>
    </submittedName>
</protein>
<gene>
    <name evidence="1" type="ORF">HMPREF9440_01356</name>
</gene>
<dbReference type="HOGENOM" id="CLU_1495461_0_0_4"/>
<dbReference type="Proteomes" id="UP000004956">
    <property type="component" value="Unassembled WGS sequence"/>
</dbReference>
<keyword evidence="2" id="KW-1185">Reference proteome</keyword>
<dbReference type="PATRIC" id="fig|762967.3.peg.1066"/>
<proteinExistence type="predicted"/>
<accession>H3KF39</accession>
<dbReference type="AlphaFoldDB" id="H3KF39"/>
<reference evidence="1 2" key="1">
    <citation type="submission" date="2011-11" db="EMBL/GenBank/DDBJ databases">
        <authorList>
            <person name="Weinstock G."/>
            <person name="Sodergren E."/>
            <person name="Clifton S."/>
            <person name="Fulton L."/>
            <person name="Fulton B."/>
            <person name="Courtney L."/>
            <person name="Fronick C."/>
            <person name="Harrison M."/>
            <person name="Strong C."/>
            <person name="Farmer C."/>
            <person name="Delahaunty K."/>
            <person name="Markovic C."/>
            <person name="Hall O."/>
            <person name="Minx P."/>
            <person name="Tomlinson C."/>
            <person name="Mitreva M."/>
            <person name="Hou S."/>
            <person name="Chen J."/>
            <person name="Wollam A."/>
            <person name="Pepin K.H."/>
            <person name="Johnson M."/>
            <person name="Bhonagiri V."/>
            <person name="Zhang X."/>
            <person name="Suruliraj S."/>
            <person name="Warren W."/>
            <person name="Chinwalla A."/>
            <person name="Mardis E.R."/>
            <person name="Wilson R.K."/>
        </authorList>
    </citation>
    <scope>NUCLEOTIDE SEQUENCE [LARGE SCALE GENOMIC DNA]</scope>
    <source>
        <strain evidence="1 2">YIT 11816</strain>
    </source>
</reference>
<dbReference type="RefSeq" id="WP_008542270.1">
    <property type="nucleotide sequence ID" value="NZ_JH604962.1"/>
</dbReference>
<evidence type="ECO:0000313" key="1">
    <source>
        <dbReference type="EMBL" id="EHY31269.1"/>
    </source>
</evidence>
<dbReference type="STRING" id="762967.HMPREF9440_01356"/>